<comment type="caution">
    <text evidence="2">The sequence shown here is derived from an EMBL/GenBank/DDBJ whole genome shotgun (WGS) entry which is preliminary data.</text>
</comment>
<dbReference type="Pfam" id="PF10551">
    <property type="entry name" value="MULE"/>
    <property type="match status" value="1"/>
</dbReference>
<accession>A0AAW1Y6G5</accession>
<dbReference type="PANTHER" id="PTHR47718">
    <property type="entry name" value="OS01G0519700 PROTEIN"/>
    <property type="match status" value="1"/>
</dbReference>
<evidence type="ECO:0000259" key="1">
    <source>
        <dbReference type="Pfam" id="PF10551"/>
    </source>
</evidence>
<dbReference type="Proteomes" id="UP001457282">
    <property type="component" value="Unassembled WGS sequence"/>
</dbReference>
<organism evidence="2 3">
    <name type="scientific">Rubus argutus</name>
    <name type="common">Southern blackberry</name>
    <dbReference type="NCBI Taxonomy" id="59490"/>
    <lineage>
        <taxon>Eukaryota</taxon>
        <taxon>Viridiplantae</taxon>
        <taxon>Streptophyta</taxon>
        <taxon>Embryophyta</taxon>
        <taxon>Tracheophyta</taxon>
        <taxon>Spermatophyta</taxon>
        <taxon>Magnoliopsida</taxon>
        <taxon>eudicotyledons</taxon>
        <taxon>Gunneridae</taxon>
        <taxon>Pentapetalae</taxon>
        <taxon>rosids</taxon>
        <taxon>fabids</taxon>
        <taxon>Rosales</taxon>
        <taxon>Rosaceae</taxon>
        <taxon>Rosoideae</taxon>
        <taxon>Rosoideae incertae sedis</taxon>
        <taxon>Rubus</taxon>
    </lineage>
</organism>
<keyword evidence="3" id="KW-1185">Reference proteome</keyword>
<feature type="domain" description="MULE transposase" evidence="1">
    <location>
        <begin position="1"/>
        <end position="73"/>
    </location>
</feature>
<dbReference type="EMBL" id="JBEDUW010000002">
    <property type="protein sequence ID" value="KAK9943483.1"/>
    <property type="molecule type" value="Genomic_DNA"/>
</dbReference>
<evidence type="ECO:0000313" key="3">
    <source>
        <dbReference type="Proteomes" id="UP001457282"/>
    </source>
</evidence>
<name>A0AAW1Y6G5_RUBAR</name>
<gene>
    <name evidence="2" type="ORF">M0R45_009090</name>
</gene>
<sequence>MIFAPIIGVNHHGQTIVFGCAFLSDETFDWFVWLLKTWLRAMPRGAPNVIITDQDQAMTKAIAHILPNTFHRYYSLKLWKEVNRQVMNGSKKMFELRSTWIPAYVNKYFSAGML</sequence>
<proteinExistence type="predicted"/>
<reference evidence="2 3" key="1">
    <citation type="journal article" date="2023" name="G3 (Bethesda)">
        <title>A chromosome-length genome assembly and annotation of blackberry (Rubus argutus, cv. 'Hillquist').</title>
        <authorList>
            <person name="Bruna T."/>
            <person name="Aryal R."/>
            <person name="Dudchenko O."/>
            <person name="Sargent D.J."/>
            <person name="Mead D."/>
            <person name="Buti M."/>
            <person name="Cavallini A."/>
            <person name="Hytonen T."/>
            <person name="Andres J."/>
            <person name="Pham M."/>
            <person name="Weisz D."/>
            <person name="Mascagni F."/>
            <person name="Usai G."/>
            <person name="Natali L."/>
            <person name="Bassil N."/>
            <person name="Fernandez G.E."/>
            <person name="Lomsadze A."/>
            <person name="Armour M."/>
            <person name="Olukolu B."/>
            <person name="Poorten T."/>
            <person name="Britton C."/>
            <person name="Davik J."/>
            <person name="Ashrafi H."/>
            <person name="Aiden E.L."/>
            <person name="Borodovsky M."/>
            <person name="Worthington M."/>
        </authorList>
    </citation>
    <scope>NUCLEOTIDE SEQUENCE [LARGE SCALE GENOMIC DNA]</scope>
    <source>
        <strain evidence="2">PI 553951</strain>
    </source>
</reference>
<protein>
    <recommendedName>
        <fullName evidence="1">MULE transposase domain-containing protein</fullName>
    </recommendedName>
</protein>
<dbReference type="AlphaFoldDB" id="A0AAW1Y6G5"/>
<evidence type="ECO:0000313" key="2">
    <source>
        <dbReference type="EMBL" id="KAK9943483.1"/>
    </source>
</evidence>
<dbReference type="InterPro" id="IPR018289">
    <property type="entry name" value="MULE_transposase_dom"/>
</dbReference>